<name>A0A1A8ZA10_PLAOA</name>
<sequence>MKNSSGCLPSSSYPRLLSSKAVTYQCIIGLNRKPAQLCSKIFTQFVRNLKKKKKKKGGRKGRQGQKGETGEKWMPKRCSYILRRKFNQNCKMAKHSRKT</sequence>
<gene>
    <name evidence="2" type="ORF">POVWA1_042770</name>
</gene>
<protein>
    <submittedName>
        <fullName evidence="2">Uncharacterized protein</fullName>
    </submittedName>
</protein>
<feature type="region of interest" description="Disordered" evidence="1">
    <location>
        <begin position="49"/>
        <end position="72"/>
    </location>
</feature>
<evidence type="ECO:0000256" key="1">
    <source>
        <dbReference type="SAM" id="MobiDB-lite"/>
    </source>
</evidence>
<accession>A0A1A8ZA10</accession>
<evidence type="ECO:0000313" key="2">
    <source>
        <dbReference type="EMBL" id="SBT40803.1"/>
    </source>
</evidence>
<feature type="compositionally biased region" description="Basic residues" evidence="1">
    <location>
        <begin position="49"/>
        <end position="63"/>
    </location>
</feature>
<dbReference type="AlphaFoldDB" id="A0A1A8ZA10"/>
<reference evidence="3" key="1">
    <citation type="submission" date="2016-05" db="EMBL/GenBank/DDBJ databases">
        <authorList>
            <person name="Naeem R."/>
        </authorList>
    </citation>
    <scope>NUCLEOTIDE SEQUENCE [LARGE SCALE GENOMIC DNA]</scope>
</reference>
<dbReference type="Proteomes" id="UP000078555">
    <property type="component" value="Unassembled WGS sequence"/>
</dbReference>
<proteinExistence type="predicted"/>
<organism evidence="2 3">
    <name type="scientific">Plasmodium ovale wallikeri</name>
    <dbReference type="NCBI Taxonomy" id="864142"/>
    <lineage>
        <taxon>Eukaryota</taxon>
        <taxon>Sar</taxon>
        <taxon>Alveolata</taxon>
        <taxon>Apicomplexa</taxon>
        <taxon>Aconoidasida</taxon>
        <taxon>Haemosporida</taxon>
        <taxon>Plasmodiidae</taxon>
        <taxon>Plasmodium</taxon>
        <taxon>Plasmodium (Plasmodium)</taxon>
    </lineage>
</organism>
<keyword evidence="3" id="KW-1185">Reference proteome</keyword>
<dbReference type="EMBL" id="FLRD01000116">
    <property type="protein sequence ID" value="SBT40803.1"/>
    <property type="molecule type" value="Genomic_DNA"/>
</dbReference>
<evidence type="ECO:0000313" key="3">
    <source>
        <dbReference type="Proteomes" id="UP000078555"/>
    </source>
</evidence>